<dbReference type="InterPro" id="IPR050834">
    <property type="entry name" value="Glycosyltransf_2"/>
</dbReference>
<dbReference type="CDD" id="cd00761">
    <property type="entry name" value="Glyco_tranf_GTA_type"/>
    <property type="match status" value="1"/>
</dbReference>
<dbReference type="InterPro" id="IPR029044">
    <property type="entry name" value="Nucleotide-diphossugar_trans"/>
</dbReference>
<reference evidence="2 3" key="1">
    <citation type="submission" date="2023-01" db="EMBL/GenBank/DDBJ databases">
        <title>Novel species of the genus Asticcacaulis isolated from rivers.</title>
        <authorList>
            <person name="Lu H."/>
        </authorList>
    </citation>
    <scope>NUCLEOTIDE SEQUENCE [LARGE SCALE GENOMIC DNA]</scope>
    <source>
        <strain evidence="2 3">DXS10W</strain>
    </source>
</reference>
<keyword evidence="2" id="KW-0808">Transferase</keyword>
<dbReference type="EMBL" id="JAQQKW010000001">
    <property type="protein sequence ID" value="MDC7692788.1"/>
    <property type="molecule type" value="Genomic_DNA"/>
</dbReference>
<dbReference type="Pfam" id="PF00535">
    <property type="entry name" value="Glycos_transf_2"/>
    <property type="match status" value="1"/>
</dbReference>
<dbReference type="InterPro" id="IPR001173">
    <property type="entry name" value="Glyco_trans_2-like"/>
</dbReference>
<protein>
    <submittedName>
        <fullName evidence="2">Glycosyltransferase</fullName>
        <ecNumber evidence="2">2.4.-.-</ecNumber>
    </submittedName>
</protein>
<accession>A0ABT5I9X6</accession>
<evidence type="ECO:0000313" key="3">
    <source>
        <dbReference type="Proteomes" id="UP001216595"/>
    </source>
</evidence>
<dbReference type="SUPFAM" id="SSF53448">
    <property type="entry name" value="Nucleotide-diphospho-sugar transferases"/>
    <property type="match status" value="1"/>
</dbReference>
<keyword evidence="3" id="KW-1185">Reference proteome</keyword>
<comment type="caution">
    <text evidence="2">The sequence shown here is derived from an EMBL/GenBank/DDBJ whole genome shotgun (WGS) entry which is preliminary data.</text>
</comment>
<evidence type="ECO:0000313" key="2">
    <source>
        <dbReference type="EMBL" id="MDC7692788.1"/>
    </source>
</evidence>
<evidence type="ECO:0000259" key="1">
    <source>
        <dbReference type="Pfam" id="PF00535"/>
    </source>
</evidence>
<dbReference type="Gene3D" id="3.90.550.10">
    <property type="entry name" value="Spore Coat Polysaccharide Biosynthesis Protein SpsA, Chain A"/>
    <property type="match status" value="1"/>
</dbReference>
<dbReference type="GO" id="GO:0016757">
    <property type="term" value="F:glycosyltransferase activity"/>
    <property type="evidence" value="ECO:0007669"/>
    <property type="project" value="UniProtKB-KW"/>
</dbReference>
<dbReference type="EC" id="2.4.-.-" evidence="2"/>
<sequence>MKISVYLPTKNRSKLLKRAVESVLNQEYKNLELIVVDDGSEDETPQMMAYFVKGDNRVTYLRNDKSVGAPASRNRAIKEAKGDFVTGLDDDDRFHTGRLSALVEYWGIQSKYNNNISGIYTQEVGEIDGVASGTSRKLSTVKFDDFPDNNQIGNQIFSPKSHYEAIGGFDESMPAWQDMELFIRMTKSFGPARLLDIPLYYIDNTPRTDRISSHEQRVRKACQLVIERHYPGRPRDHQKFWLQVFSPHYGFKPKFEDFQVFNKMGFWPGGLRKLIEAKTRAT</sequence>
<organism evidence="2 3">
    <name type="scientific">Asticcacaulis currens</name>
    <dbReference type="NCBI Taxonomy" id="2984210"/>
    <lineage>
        <taxon>Bacteria</taxon>
        <taxon>Pseudomonadati</taxon>
        <taxon>Pseudomonadota</taxon>
        <taxon>Alphaproteobacteria</taxon>
        <taxon>Caulobacterales</taxon>
        <taxon>Caulobacteraceae</taxon>
        <taxon>Asticcacaulis</taxon>
    </lineage>
</organism>
<dbReference type="Proteomes" id="UP001216595">
    <property type="component" value="Unassembled WGS sequence"/>
</dbReference>
<dbReference type="PANTHER" id="PTHR43685">
    <property type="entry name" value="GLYCOSYLTRANSFERASE"/>
    <property type="match status" value="1"/>
</dbReference>
<proteinExistence type="predicted"/>
<name>A0ABT5I9X6_9CAUL</name>
<gene>
    <name evidence="2" type="ORF">PQU94_00680</name>
</gene>
<feature type="domain" description="Glycosyltransferase 2-like" evidence="1">
    <location>
        <begin position="4"/>
        <end position="106"/>
    </location>
</feature>
<dbReference type="PANTHER" id="PTHR43685:SF2">
    <property type="entry name" value="GLYCOSYLTRANSFERASE 2-LIKE DOMAIN-CONTAINING PROTEIN"/>
    <property type="match status" value="1"/>
</dbReference>
<dbReference type="RefSeq" id="WP_272739571.1">
    <property type="nucleotide sequence ID" value="NZ_JAQQKW010000001.1"/>
</dbReference>
<keyword evidence="2" id="KW-0328">Glycosyltransferase</keyword>